<evidence type="ECO:0000256" key="1">
    <source>
        <dbReference type="SAM" id="MobiDB-lite"/>
    </source>
</evidence>
<feature type="domain" description="PDZ" evidence="2">
    <location>
        <begin position="113"/>
        <end position="195"/>
    </location>
</feature>
<dbReference type="EMBL" id="CALNXK010000184">
    <property type="protein sequence ID" value="CAH3173776.1"/>
    <property type="molecule type" value="Genomic_DNA"/>
</dbReference>
<name>A0ABN8R620_9CNID</name>
<feature type="non-terminal residue" evidence="3">
    <location>
        <position position="1"/>
    </location>
</feature>
<evidence type="ECO:0000313" key="4">
    <source>
        <dbReference type="Proteomes" id="UP001159405"/>
    </source>
</evidence>
<feature type="domain" description="PDZ" evidence="2">
    <location>
        <begin position="14"/>
        <end position="97"/>
    </location>
</feature>
<dbReference type="PANTHER" id="PTHR19964">
    <property type="entry name" value="MULTIPLE PDZ DOMAIN PROTEIN"/>
    <property type="match status" value="1"/>
</dbReference>
<organism evidence="3 4">
    <name type="scientific">Porites lobata</name>
    <dbReference type="NCBI Taxonomy" id="104759"/>
    <lineage>
        <taxon>Eukaryota</taxon>
        <taxon>Metazoa</taxon>
        <taxon>Cnidaria</taxon>
        <taxon>Anthozoa</taxon>
        <taxon>Hexacorallia</taxon>
        <taxon>Scleractinia</taxon>
        <taxon>Fungiina</taxon>
        <taxon>Poritidae</taxon>
        <taxon>Porites</taxon>
    </lineage>
</organism>
<dbReference type="InterPro" id="IPR001478">
    <property type="entry name" value="PDZ"/>
</dbReference>
<dbReference type="SUPFAM" id="SSF50156">
    <property type="entry name" value="PDZ domain-like"/>
    <property type="match status" value="2"/>
</dbReference>
<comment type="caution">
    <text evidence="3">The sequence shown here is derived from an EMBL/GenBank/DDBJ whole genome shotgun (WGS) entry which is preliminary data.</text>
</comment>
<dbReference type="PROSITE" id="PS50106">
    <property type="entry name" value="PDZ"/>
    <property type="match status" value="2"/>
</dbReference>
<dbReference type="Pfam" id="PF00595">
    <property type="entry name" value="PDZ"/>
    <property type="match status" value="2"/>
</dbReference>
<gene>
    <name evidence="3" type="ORF">PLOB_00014344</name>
</gene>
<proteinExistence type="predicted"/>
<dbReference type="InterPro" id="IPR036034">
    <property type="entry name" value="PDZ_sf"/>
</dbReference>
<accession>A0ABN8R620</accession>
<dbReference type="PANTHER" id="PTHR19964:SF84">
    <property type="entry name" value="LIGAND OF NUMB PROTEIN X 2-LIKE ISOFORM X1"/>
    <property type="match status" value="1"/>
</dbReference>
<feature type="region of interest" description="Disordered" evidence="1">
    <location>
        <begin position="203"/>
        <end position="259"/>
    </location>
</feature>
<dbReference type="Proteomes" id="UP001159405">
    <property type="component" value="Unassembled WGS sequence"/>
</dbReference>
<reference evidence="3 4" key="1">
    <citation type="submission" date="2022-05" db="EMBL/GenBank/DDBJ databases">
        <authorList>
            <consortium name="Genoscope - CEA"/>
            <person name="William W."/>
        </authorList>
    </citation>
    <scope>NUCLEOTIDE SEQUENCE [LARGE SCALE GENOMIC DNA]</scope>
</reference>
<feature type="compositionally biased region" description="Basic and acidic residues" evidence="1">
    <location>
        <begin position="274"/>
        <end position="284"/>
    </location>
</feature>
<dbReference type="SMART" id="SM00228">
    <property type="entry name" value="PDZ"/>
    <property type="match status" value="2"/>
</dbReference>
<evidence type="ECO:0000313" key="3">
    <source>
        <dbReference type="EMBL" id="CAH3173776.1"/>
    </source>
</evidence>
<keyword evidence="4" id="KW-1185">Reference proteome</keyword>
<dbReference type="InterPro" id="IPR051342">
    <property type="entry name" value="PDZ_scaffold"/>
</dbReference>
<dbReference type="Gene3D" id="2.30.42.10">
    <property type="match status" value="2"/>
</dbReference>
<protein>
    <recommendedName>
        <fullName evidence="2">PDZ domain-containing protein</fullName>
    </recommendedName>
</protein>
<evidence type="ECO:0000259" key="2">
    <source>
        <dbReference type="PROSITE" id="PS50106"/>
    </source>
</evidence>
<sequence>SDDPTKVKPFTETTITLTKETAGLGLGIVGGSDTYLVEVVINVLEPGGAAAKDGRLAVGDQILEVNDDSLRDISHKKAVSALRLASSPVRITIYREDPESIFTSYEEPSAIFEVNLVKSITDYIGLSILARKDKKGVFVTYVSEDGIAYREGSIHQGDKLLEVNGVNLKKSSQEEACKALRCTFGRVNLKVGRIPSLYDSLTSSTTKESYTNHGLEDEGGPKSNFRRWNSYGWGQKKKKKSQIPRENGNEVSSRRRSLSCRDYGRESDFDLEGLERVSSEHDVRGNAPTLKSSAKKEEPKERFRYIHPDRIELTLALDHQQKQKPCRKEDYV</sequence>
<feature type="region of interest" description="Disordered" evidence="1">
    <location>
        <begin position="274"/>
        <end position="302"/>
    </location>
</feature>
<feature type="compositionally biased region" description="Polar residues" evidence="1">
    <location>
        <begin position="203"/>
        <end position="212"/>
    </location>
</feature>